<dbReference type="RefSeq" id="WP_000043133.1">
    <property type="nucleotide sequence ID" value="NZ_CP009334.1"/>
</dbReference>
<geneLocation type="plasmid" evidence="1 4">
    <name>2</name>
</geneLocation>
<evidence type="ECO:0000313" key="1">
    <source>
        <dbReference type="EMBL" id="AJG74014.1"/>
    </source>
</evidence>
<geneLocation type="plasmid" evidence="3 5">
    <name>unnamed3</name>
</geneLocation>
<reference evidence="1 4" key="1">
    <citation type="journal article" date="2015" name="Genome Announc.">
        <title>Complete genome sequences for 35 biothreat assay-relevant bacillus species.</title>
        <authorList>
            <person name="Johnson S.L."/>
            <person name="Daligault H.E."/>
            <person name="Davenport K.W."/>
            <person name="Jaissle J."/>
            <person name="Frey K.G."/>
            <person name="Ladner J.T."/>
            <person name="Broomall S.M."/>
            <person name="Bishop-Lilly K.A."/>
            <person name="Bruce D.C."/>
            <person name="Gibbons H.S."/>
            <person name="Coyne S.R."/>
            <person name="Lo C.C."/>
            <person name="Meincke L."/>
            <person name="Munk A.C."/>
            <person name="Koroleva G.I."/>
            <person name="Rosenzweig C.N."/>
            <person name="Palacios G.F."/>
            <person name="Redden C.L."/>
            <person name="Minogue T.D."/>
            <person name="Chain P.S."/>
        </authorList>
    </citation>
    <scope>NUCLEOTIDE SEQUENCE [LARGE SCALE GENOMIC DNA]</scope>
    <source>
        <strain evidence="1 4">HD1011</strain>
        <plasmid evidence="1 4">2</plasmid>
    </source>
</reference>
<gene>
    <name evidence="1" type="ORF">BF38_6075</name>
    <name evidence="2" type="ORF">FO599_00575</name>
    <name evidence="3" type="ORF">FOC89_02770</name>
</gene>
<reference evidence="3 5" key="3">
    <citation type="submission" date="2020-05" db="EMBL/GenBank/DDBJ databases">
        <title>FDA dAtabase for Regulatory Grade micrObial Sequences (FDA-ARGOS): Supporting development and validation of Infectious Disease Dx tests.</title>
        <authorList>
            <person name="Nelson B."/>
            <person name="Plummer A."/>
            <person name="Tallon L."/>
            <person name="Sadzewicz L."/>
            <person name="Zhao X."/>
            <person name="Vavikolanu K."/>
            <person name="Mehta A."/>
            <person name="Aluvathingal J."/>
            <person name="Nadendla S."/>
            <person name="Myers T."/>
            <person name="Yan Y."/>
            <person name="Sichtig H."/>
        </authorList>
    </citation>
    <scope>NUCLEOTIDE SEQUENCE [LARGE SCALE GENOMIC DNA]</scope>
    <source>
        <strain evidence="3 5">FDAARGOS_795</strain>
        <plasmid evidence="3 5">unnamed3</plasmid>
    </source>
</reference>
<evidence type="ECO:0000313" key="2">
    <source>
        <dbReference type="EMBL" id="MDR4174623.1"/>
    </source>
</evidence>
<evidence type="ECO:0000313" key="5">
    <source>
        <dbReference type="Proteomes" id="UP000501107"/>
    </source>
</evidence>
<dbReference type="AlphaFoldDB" id="A0A0B5N8D0"/>
<accession>A0A0B5N8D0</accession>
<dbReference type="EMBL" id="CP009334">
    <property type="protein sequence ID" value="AJG74014.1"/>
    <property type="molecule type" value="Genomic_DNA"/>
</dbReference>
<dbReference type="Proteomes" id="UP000501107">
    <property type="component" value="Plasmid unnamed3"/>
</dbReference>
<reference evidence="2" key="2">
    <citation type="submission" date="2019-07" db="EMBL/GenBank/DDBJ databases">
        <title>Phylogenomic Reclassification of ATCC Bacillus Strains and Various Taxa within the Genus Bacillus.</title>
        <authorList>
            <person name="Riojas M.A."/>
            <person name="Frank A.M."/>
            <person name="Fenn S.L."/>
            <person name="King S.P."/>
            <person name="Brower S.M."/>
            <person name="Hazbon M.H."/>
        </authorList>
    </citation>
    <scope>NUCLEOTIDE SEQUENCE</scope>
    <source>
        <strain evidence="2">ATCC 35646</strain>
    </source>
</reference>
<sequence length="72" mass="8240">MSKQELTNQVEFSKDYSKKSQAIKLTTSKQVTYYFKTLTKMTGNFLFGKTLDNEKRRVIAGSIAKVEVVEVI</sequence>
<dbReference type="EMBL" id="VKQN01000001">
    <property type="protein sequence ID" value="MDR4174623.1"/>
    <property type="molecule type" value="Genomic_DNA"/>
</dbReference>
<dbReference type="Proteomes" id="UP001181533">
    <property type="component" value="Unassembled WGS sequence"/>
</dbReference>
<dbReference type="KEGG" id="btw:BF38_6075"/>
<dbReference type="EMBL" id="CP053979">
    <property type="protein sequence ID" value="QKH22920.1"/>
    <property type="molecule type" value="Genomic_DNA"/>
</dbReference>
<evidence type="ECO:0000313" key="3">
    <source>
        <dbReference type="EMBL" id="QKH22920.1"/>
    </source>
</evidence>
<proteinExistence type="predicted"/>
<evidence type="ECO:0000313" key="4">
    <source>
        <dbReference type="Proteomes" id="UP000031876"/>
    </source>
</evidence>
<name>A0A0B5N8D0_BACTU</name>
<dbReference type="Proteomes" id="UP000031876">
    <property type="component" value="Plasmid 2"/>
</dbReference>
<keyword evidence="3" id="KW-0614">Plasmid</keyword>
<organism evidence="3 5">
    <name type="scientific">Bacillus thuringiensis</name>
    <dbReference type="NCBI Taxonomy" id="1428"/>
    <lineage>
        <taxon>Bacteria</taxon>
        <taxon>Bacillati</taxon>
        <taxon>Bacillota</taxon>
        <taxon>Bacilli</taxon>
        <taxon>Bacillales</taxon>
        <taxon>Bacillaceae</taxon>
        <taxon>Bacillus</taxon>
        <taxon>Bacillus cereus group</taxon>
    </lineage>
</organism>
<protein>
    <submittedName>
        <fullName evidence="3">Uncharacterized protein</fullName>
    </submittedName>
</protein>